<evidence type="ECO:0000313" key="5">
    <source>
        <dbReference type="Proteomes" id="UP000236736"/>
    </source>
</evidence>
<dbReference type="InterPro" id="IPR027417">
    <property type="entry name" value="P-loop_NTPase"/>
</dbReference>
<name>A0A1H5UX68_9BACT</name>
<keyword evidence="1" id="KW-0175">Coiled coil</keyword>
<dbReference type="RefSeq" id="WP_235009847.1">
    <property type="nucleotide sequence ID" value="NZ_FNVR01000005.1"/>
</dbReference>
<dbReference type="EMBL" id="FNVR01000005">
    <property type="protein sequence ID" value="SEF78807.1"/>
    <property type="molecule type" value="Genomic_DNA"/>
</dbReference>
<dbReference type="SUPFAM" id="SSF52540">
    <property type="entry name" value="P-loop containing nucleoside triphosphate hydrolases"/>
    <property type="match status" value="1"/>
</dbReference>
<feature type="domain" description="DUF234" evidence="3">
    <location>
        <begin position="318"/>
        <end position="403"/>
    </location>
</feature>
<sequence length="437" mass="50895">MMRFYNREQELSELQRIRERSLQNAQMTVMVGRRRIGKTSLLKKDSEENLSVYLFVSRKSEILLCEEFVETIKDTLQVNSFGQITKIKDLFAWIMELSESRSFTLILDEFQEFLNINPSIFSDIQNIWDSKKGKSKINLIFCGSIYSMMNQIFENSKEPLFSRATSKINVGPFDVATLKEILTDNYPTFSGGDLLNFYTFTGGVAKYVESFVQNQSFALDDILKSIFRENSFFLEEGKNVLIEEFGKDYATYFSILSLIASSKTSRPEIESILEMGVGGYLDRLENDFSIIKKIKPIFAKSGSRQIKYEIADNFLSFWFRFIYKNRSAVEIGNFQYVEKLVRRDYSTFSGKMLERYFIEKLKLSMQFSEIGTFWDKKNQNEIDIVAINEIEKRVVFAEIKLNKAKINLLELKEKSNALDSFLLGYTKEYLALSLQDM</sequence>
<dbReference type="AlphaFoldDB" id="A0A1H5UX68"/>
<dbReference type="Gene3D" id="3.40.50.300">
    <property type="entry name" value="P-loop containing nucleotide triphosphate hydrolases"/>
    <property type="match status" value="1"/>
</dbReference>
<protein>
    <recommendedName>
        <fullName evidence="6">ATPase domain-containing protein</fullName>
    </recommendedName>
</protein>
<dbReference type="Pfam" id="PF01637">
    <property type="entry name" value="ATPase_2"/>
    <property type="match status" value="1"/>
</dbReference>
<dbReference type="InterPro" id="IPR011579">
    <property type="entry name" value="ATPase_dom"/>
</dbReference>
<dbReference type="GO" id="GO:0005524">
    <property type="term" value="F:ATP binding"/>
    <property type="evidence" value="ECO:0007669"/>
    <property type="project" value="InterPro"/>
</dbReference>
<organism evidence="4 5">
    <name type="scientific">Algoriphagus boritolerans DSM 17298 = JCM 18970</name>
    <dbReference type="NCBI Taxonomy" id="1120964"/>
    <lineage>
        <taxon>Bacteria</taxon>
        <taxon>Pseudomonadati</taxon>
        <taxon>Bacteroidota</taxon>
        <taxon>Cytophagia</taxon>
        <taxon>Cytophagales</taxon>
        <taxon>Cyclobacteriaceae</taxon>
        <taxon>Algoriphagus</taxon>
    </lineage>
</organism>
<gene>
    <name evidence="4" type="ORF">SAMN03080598_01410</name>
</gene>
<dbReference type="Pfam" id="PF03008">
    <property type="entry name" value="DUF234"/>
    <property type="match status" value="1"/>
</dbReference>
<feature type="domain" description="ATPase" evidence="2">
    <location>
        <begin position="4"/>
        <end position="210"/>
    </location>
</feature>
<accession>A0A1H5UX68</accession>
<proteinExistence type="predicted"/>
<evidence type="ECO:0000256" key="1">
    <source>
        <dbReference type="SAM" id="Coils"/>
    </source>
</evidence>
<dbReference type="PANTHER" id="PTHR34704">
    <property type="entry name" value="ATPASE"/>
    <property type="match status" value="1"/>
</dbReference>
<evidence type="ECO:0000259" key="2">
    <source>
        <dbReference type="Pfam" id="PF01637"/>
    </source>
</evidence>
<dbReference type="InterPro" id="IPR004256">
    <property type="entry name" value="DUF234"/>
</dbReference>
<evidence type="ECO:0008006" key="6">
    <source>
        <dbReference type="Google" id="ProtNLM"/>
    </source>
</evidence>
<reference evidence="5" key="1">
    <citation type="submission" date="2016-10" db="EMBL/GenBank/DDBJ databases">
        <authorList>
            <person name="Varghese N."/>
            <person name="Submissions S."/>
        </authorList>
    </citation>
    <scope>NUCLEOTIDE SEQUENCE [LARGE SCALE GENOMIC DNA]</scope>
    <source>
        <strain evidence="5">DSM 17298</strain>
    </source>
</reference>
<evidence type="ECO:0000259" key="3">
    <source>
        <dbReference type="Pfam" id="PF03008"/>
    </source>
</evidence>
<dbReference type="PANTHER" id="PTHR34704:SF1">
    <property type="entry name" value="ATPASE"/>
    <property type="match status" value="1"/>
</dbReference>
<keyword evidence="5" id="KW-1185">Reference proteome</keyword>
<dbReference type="Proteomes" id="UP000236736">
    <property type="component" value="Unassembled WGS sequence"/>
</dbReference>
<feature type="coiled-coil region" evidence="1">
    <location>
        <begin position="387"/>
        <end position="414"/>
    </location>
</feature>
<evidence type="ECO:0000313" key="4">
    <source>
        <dbReference type="EMBL" id="SEF78807.1"/>
    </source>
</evidence>
<dbReference type="STRING" id="1120964.GCA_001313265_02231"/>